<sequence>MRGRRKTTCQGIIVTYTERQIQHMSVPEGTLHSSTGLAMGGGITSRCGAGCVDPTHT</sequence>
<organism evidence="1 2">
    <name type="scientific">Setaria italica</name>
    <name type="common">Foxtail millet</name>
    <name type="synonym">Panicum italicum</name>
    <dbReference type="NCBI Taxonomy" id="4555"/>
    <lineage>
        <taxon>Eukaryota</taxon>
        <taxon>Viridiplantae</taxon>
        <taxon>Streptophyta</taxon>
        <taxon>Embryophyta</taxon>
        <taxon>Tracheophyta</taxon>
        <taxon>Spermatophyta</taxon>
        <taxon>Magnoliopsida</taxon>
        <taxon>Liliopsida</taxon>
        <taxon>Poales</taxon>
        <taxon>Poaceae</taxon>
        <taxon>PACMAD clade</taxon>
        <taxon>Panicoideae</taxon>
        <taxon>Panicodae</taxon>
        <taxon>Paniceae</taxon>
        <taxon>Cenchrinae</taxon>
        <taxon>Setaria</taxon>
    </lineage>
</organism>
<dbReference type="AlphaFoldDB" id="K3XTH7"/>
<proteinExistence type="predicted"/>
<dbReference type="EnsemblPlants" id="KQL03551">
    <property type="protein sequence ID" value="KQL03551"/>
    <property type="gene ID" value="SETIT_005234mg"/>
</dbReference>
<keyword evidence="2" id="KW-1185">Reference proteome</keyword>
<accession>K3XTH7</accession>
<dbReference type="Proteomes" id="UP000004995">
    <property type="component" value="Unassembled WGS sequence"/>
</dbReference>
<dbReference type="EMBL" id="AGNK02002771">
    <property type="status" value="NOT_ANNOTATED_CDS"/>
    <property type="molecule type" value="Genomic_DNA"/>
</dbReference>
<reference evidence="2" key="1">
    <citation type="journal article" date="2012" name="Nat. Biotechnol.">
        <title>Reference genome sequence of the model plant Setaria.</title>
        <authorList>
            <person name="Bennetzen J.L."/>
            <person name="Schmutz J."/>
            <person name="Wang H."/>
            <person name="Percifield R."/>
            <person name="Hawkins J."/>
            <person name="Pontaroli A.C."/>
            <person name="Estep M."/>
            <person name="Feng L."/>
            <person name="Vaughn J.N."/>
            <person name="Grimwood J."/>
            <person name="Jenkins J."/>
            <person name="Barry K."/>
            <person name="Lindquist E."/>
            <person name="Hellsten U."/>
            <person name="Deshpande S."/>
            <person name="Wang X."/>
            <person name="Wu X."/>
            <person name="Mitros T."/>
            <person name="Triplett J."/>
            <person name="Yang X."/>
            <person name="Ye C.Y."/>
            <person name="Mauro-Herrera M."/>
            <person name="Wang L."/>
            <person name="Li P."/>
            <person name="Sharma M."/>
            <person name="Sharma R."/>
            <person name="Ronald P.C."/>
            <person name="Panaud O."/>
            <person name="Kellogg E.A."/>
            <person name="Brutnell T.P."/>
            <person name="Doust A.N."/>
            <person name="Tuskan G.A."/>
            <person name="Rokhsar D."/>
            <person name="Devos K.M."/>
        </authorList>
    </citation>
    <scope>NUCLEOTIDE SEQUENCE [LARGE SCALE GENOMIC DNA]</scope>
    <source>
        <strain evidence="2">cv. Yugu1</strain>
    </source>
</reference>
<dbReference type="Gramene" id="KQL03551">
    <property type="protein sequence ID" value="KQL03551"/>
    <property type="gene ID" value="SETIT_005234mg"/>
</dbReference>
<evidence type="ECO:0000313" key="1">
    <source>
        <dbReference type="EnsemblPlants" id="KQL03551"/>
    </source>
</evidence>
<evidence type="ECO:0000313" key="2">
    <source>
        <dbReference type="Proteomes" id="UP000004995"/>
    </source>
</evidence>
<dbReference type="HOGENOM" id="CLU_3000059_0_0_1"/>
<reference evidence="1" key="2">
    <citation type="submission" date="2018-08" db="UniProtKB">
        <authorList>
            <consortium name="EnsemblPlants"/>
        </authorList>
    </citation>
    <scope>IDENTIFICATION</scope>
    <source>
        <strain evidence="1">Yugu1</strain>
    </source>
</reference>
<dbReference type="InParanoid" id="K3XTH7"/>
<protein>
    <submittedName>
        <fullName evidence="1">Uncharacterized protein</fullName>
    </submittedName>
</protein>
<name>K3XTH7_SETIT</name>